<dbReference type="GO" id="GO:0005829">
    <property type="term" value="C:cytosol"/>
    <property type="evidence" value="ECO:0007669"/>
    <property type="project" value="TreeGrafter"/>
</dbReference>
<evidence type="ECO:0000259" key="4">
    <source>
        <dbReference type="PROSITE" id="PS50956"/>
    </source>
</evidence>
<accession>A0A1G6PUR4</accession>
<evidence type="ECO:0000256" key="2">
    <source>
        <dbReference type="ARBA" id="ARBA00023125"/>
    </source>
</evidence>
<dbReference type="EMBL" id="FMZC01000003">
    <property type="protein sequence ID" value="SDC83266.1"/>
    <property type="molecule type" value="Genomic_DNA"/>
</dbReference>
<keyword evidence="2" id="KW-0238">DNA-binding</keyword>
<dbReference type="Pfam" id="PF01037">
    <property type="entry name" value="AsnC_trans_reg"/>
    <property type="match status" value="1"/>
</dbReference>
<dbReference type="InterPro" id="IPR019887">
    <property type="entry name" value="Tscrpt_reg_AsnC/Lrp_C"/>
</dbReference>
<feature type="domain" description="HTH asnC-type" evidence="4">
    <location>
        <begin position="1"/>
        <end position="62"/>
    </location>
</feature>
<dbReference type="InterPro" id="IPR000485">
    <property type="entry name" value="AsnC-type_HTH_dom"/>
</dbReference>
<dbReference type="STRING" id="187868.SAMN05192589_103333"/>
<dbReference type="GO" id="GO:0043565">
    <property type="term" value="F:sequence-specific DNA binding"/>
    <property type="evidence" value="ECO:0007669"/>
    <property type="project" value="InterPro"/>
</dbReference>
<evidence type="ECO:0000313" key="5">
    <source>
        <dbReference type="EMBL" id="SDC83266.1"/>
    </source>
</evidence>
<dbReference type="InterPro" id="IPR011991">
    <property type="entry name" value="ArsR-like_HTH"/>
</dbReference>
<dbReference type="Gene3D" id="3.30.70.920">
    <property type="match status" value="1"/>
</dbReference>
<dbReference type="InterPro" id="IPR019885">
    <property type="entry name" value="Tscrpt_reg_HTH_AsnC-type_CS"/>
</dbReference>
<dbReference type="Proteomes" id="UP000198781">
    <property type="component" value="Unassembled WGS sequence"/>
</dbReference>
<dbReference type="Gene3D" id="1.10.10.10">
    <property type="entry name" value="Winged helix-like DNA-binding domain superfamily/Winged helix DNA-binding domain"/>
    <property type="match status" value="1"/>
</dbReference>
<dbReference type="OrthoDB" id="5476at2"/>
<dbReference type="SUPFAM" id="SSF54909">
    <property type="entry name" value="Dimeric alpha+beta barrel"/>
    <property type="match status" value="1"/>
</dbReference>
<dbReference type="InterPro" id="IPR036388">
    <property type="entry name" value="WH-like_DNA-bd_sf"/>
</dbReference>
<dbReference type="InterPro" id="IPR036390">
    <property type="entry name" value="WH_DNA-bd_sf"/>
</dbReference>
<keyword evidence="1" id="KW-0805">Transcription regulation</keyword>
<dbReference type="InterPro" id="IPR011008">
    <property type="entry name" value="Dimeric_a/b-barrel"/>
</dbReference>
<dbReference type="PANTHER" id="PTHR30154">
    <property type="entry name" value="LEUCINE-RESPONSIVE REGULATORY PROTEIN"/>
    <property type="match status" value="1"/>
</dbReference>
<dbReference type="PANTHER" id="PTHR30154:SF51">
    <property type="entry name" value="ASNC-FAMILY TRANSCRIPTIONAL REGULATORY PROTEIN"/>
    <property type="match status" value="1"/>
</dbReference>
<dbReference type="SMART" id="SM00344">
    <property type="entry name" value="HTH_ASNC"/>
    <property type="match status" value="1"/>
</dbReference>
<evidence type="ECO:0000256" key="3">
    <source>
        <dbReference type="ARBA" id="ARBA00023163"/>
    </source>
</evidence>
<name>A0A1G6PUR4_9BURK</name>
<dbReference type="Pfam" id="PF13412">
    <property type="entry name" value="HTH_24"/>
    <property type="match status" value="1"/>
</dbReference>
<keyword evidence="6" id="KW-1185">Reference proteome</keyword>
<evidence type="ECO:0000313" key="6">
    <source>
        <dbReference type="Proteomes" id="UP000198781"/>
    </source>
</evidence>
<organism evidence="5 6">
    <name type="scientific">Paracidovorax valerianellae</name>
    <dbReference type="NCBI Taxonomy" id="187868"/>
    <lineage>
        <taxon>Bacteria</taxon>
        <taxon>Pseudomonadati</taxon>
        <taxon>Pseudomonadota</taxon>
        <taxon>Betaproteobacteria</taxon>
        <taxon>Burkholderiales</taxon>
        <taxon>Comamonadaceae</taxon>
        <taxon>Paracidovorax</taxon>
    </lineage>
</organism>
<dbReference type="PROSITE" id="PS00519">
    <property type="entry name" value="HTH_ASNC_1"/>
    <property type="match status" value="1"/>
</dbReference>
<dbReference type="InterPro" id="IPR019888">
    <property type="entry name" value="Tscrpt_reg_AsnC-like"/>
</dbReference>
<dbReference type="RefSeq" id="WP_092741652.1">
    <property type="nucleotide sequence ID" value="NZ_FMZC01000003.1"/>
</dbReference>
<protein>
    <submittedName>
        <fullName evidence="5">Lrp/AsnC family transcriptional regulator, leucine-responsive regulatory protein</fullName>
    </submittedName>
</protein>
<evidence type="ECO:0000256" key="1">
    <source>
        <dbReference type="ARBA" id="ARBA00023015"/>
    </source>
</evidence>
<dbReference type="GO" id="GO:0006355">
    <property type="term" value="P:regulation of DNA-templated transcription"/>
    <property type="evidence" value="ECO:0007669"/>
    <property type="project" value="UniProtKB-ARBA"/>
</dbReference>
<sequence>MDNIDRNLLTALHQDAKTTVKALSERVGLSQPSCAERIKRLVDQGVIEKFSIQISPKAIGFPIAAIVRVRPLPGEMFRVEEVIRDIDAIVQCDKVTGDDAFFCRLYLRDIEELDHCLGKIAPYATTSTSIVKSTQIANRLLPLHEPARVC</sequence>
<dbReference type="CDD" id="cd00090">
    <property type="entry name" value="HTH_ARSR"/>
    <property type="match status" value="1"/>
</dbReference>
<keyword evidence="3" id="KW-0804">Transcription</keyword>
<dbReference type="PRINTS" id="PR00033">
    <property type="entry name" value="HTHASNC"/>
</dbReference>
<gene>
    <name evidence="5" type="ORF">SAMN05192589_103333</name>
</gene>
<dbReference type="GO" id="GO:0043200">
    <property type="term" value="P:response to amino acid"/>
    <property type="evidence" value="ECO:0007669"/>
    <property type="project" value="TreeGrafter"/>
</dbReference>
<proteinExistence type="predicted"/>
<dbReference type="PROSITE" id="PS50956">
    <property type="entry name" value="HTH_ASNC_2"/>
    <property type="match status" value="1"/>
</dbReference>
<dbReference type="SUPFAM" id="SSF46785">
    <property type="entry name" value="Winged helix' DNA-binding domain"/>
    <property type="match status" value="1"/>
</dbReference>
<reference evidence="5 6" key="1">
    <citation type="submission" date="2016-10" db="EMBL/GenBank/DDBJ databases">
        <authorList>
            <person name="de Groot N.N."/>
        </authorList>
    </citation>
    <scope>NUCLEOTIDE SEQUENCE [LARGE SCALE GENOMIC DNA]</scope>
    <source>
        <strain evidence="5 6">DSM 16619</strain>
    </source>
</reference>
<dbReference type="AlphaFoldDB" id="A0A1G6PUR4"/>